<accession>A0A437ANS6</accession>
<comment type="function">
    <text evidence="8">Component of the signal peptidase complex (SPC) which catalyzes the cleavage of N-terminal signal sequences from nascent proteins as they are translocated into the lumen of the endoplasmic reticulum. Dispensable for SPC enzymatic activity.</text>
</comment>
<dbReference type="OrthoDB" id="263893at2759"/>
<gene>
    <name evidence="10" type="ORF">TUBRATIS_007180</name>
</gene>
<evidence type="ECO:0000256" key="3">
    <source>
        <dbReference type="ARBA" id="ARBA00017059"/>
    </source>
</evidence>
<dbReference type="PANTHER" id="PTHR13202">
    <property type="entry name" value="MICROSOMAL SIGNAL PEPTIDASE 12 KDA SUBUNIT"/>
    <property type="match status" value="1"/>
</dbReference>
<keyword evidence="7 9" id="KW-0472">Membrane</keyword>
<keyword evidence="6 9" id="KW-1133">Transmembrane helix</keyword>
<evidence type="ECO:0000256" key="8">
    <source>
        <dbReference type="ARBA" id="ARBA00045204"/>
    </source>
</evidence>
<keyword evidence="5" id="KW-0256">Endoplasmic reticulum</keyword>
<evidence type="ECO:0000256" key="5">
    <source>
        <dbReference type="ARBA" id="ARBA00022824"/>
    </source>
</evidence>
<comment type="similarity">
    <text evidence="2">Belongs to the SPCS1 family.</text>
</comment>
<feature type="transmembrane region" description="Helical" evidence="9">
    <location>
        <begin position="49"/>
        <end position="71"/>
    </location>
</feature>
<dbReference type="PANTHER" id="PTHR13202:SF0">
    <property type="entry name" value="SIGNAL PEPTIDASE COMPLEX SUBUNIT 1"/>
    <property type="match status" value="1"/>
</dbReference>
<comment type="subcellular location">
    <subcellularLocation>
        <location evidence="1">Endoplasmic reticulum membrane</location>
        <topology evidence="1">Multi-pass membrane protein</topology>
    </subcellularLocation>
</comment>
<keyword evidence="11" id="KW-1185">Reference proteome</keyword>
<dbReference type="GO" id="GO:0045047">
    <property type="term" value="P:protein targeting to ER"/>
    <property type="evidence" value="ECO:0007669"/>
    <property type="project" value="TreeGrafter"/>
</dbReference>
<dbReference type="Proteomes" id="UP000282876">
    <property type="component" value="Unassembled WGS sequence"/>
</dbReference>
<organism evidence="10 11">
    <name type="scientific">Tubulinosema ratisbonensis</name>
    <dbReference type="NCBI Taxonomy" id="291195"/>
    <lineage>
        <taxon>Eukaryota</taxon>
        <taxon>Fungi</taxon>
        <taxon>Fungi incertae sedis</taxon>
        <taxon>Microsporidia</taxon>
        <taxon>Tubulinosematoidea</taxon>
        <taxon>Tubulinosematidae</taxon>
        <taxon>Tubulinosema</taxon>
    </lineage>
</organism>
<comment type="caution">
    <text evidence="10">The sequence shown here is derived from an EMBL/GenBank/DDBJ whole genome shotgun (WGS) entry which is preliminary data.</text>
</comment>
<evidence type="ECO:0000313" key="11">
    <source>
        <dbReference type="Proteomes" id="UP000282876"/>
    </source>
</evidence>
<dbReference type="Pfam" id="PF06645">
    <property type="entry name" value="SPC12"/>
    <property type="match status" value="1"/>
</dbReference>
<dbReference type="STRING" id="291195.A0A437ANS6"/>
<dbReference type="AlphaFoldDB" id="A0A437ANS6"/>
<dbReference type="EMBL" id="RCSS01000147">
    <property type="protein sequence ID" value="RVD92769.1"/>
    <property type="molecule type" value="Genomic_DNA"/>
</dbReference>
<dbReference type="InterPro" id="IPR009542">
    <property type="entry name" value="Spc1/SPCS1"/>
</dbReference>
<evidence type="ECO:0000256" key="1">
    <source>
        <dbReference type="ARBA" id="ARBA00004477"/>
    </source>
</evidence>
<name>A0A437ANS6_9MICR</name>
<reference evidence="10 11" key="1">
    <citation type="submission" date="2018-10" db="EMBL/GenBank/DDBJ databases">
        <title>Draft genome sequence of the microsporidian Tubulinosema ratisbonensis.</title>
        <authorList>
            <person name="Polonais V."/>
            <person name="Peyretaillade E."/>
            <person name="Niehus S."/>
            <person name="Wawrzyniak I."/>
            <person name="Franchet A."/>
            <person name="Gaspin C."/>
            <person name="Reichstadt M."/>
            <person name="Belser C."/>
            <person name="Labadie K."/>
            <person name="Delbac F."/>
            <person name="Ferrandon D."/>
        </authorList>
    </citation>
    <scope>NUCLEOTIDE SEQUENCE [LARGE SCALE GENOMIC DNA]</scope>
    <source>
        <strain evidence="10 11">Franzen</strain>
    </source>
</reference>
<dbReference type="GO" id="GO:0006465">
    <property type="term" value="P:signal peptide processing"/>
    <property type="evidence" value="ECO:0007669"/>
    <property type="project" value="InterPro"/>
</dbReference>
<evidence type="ECO:0000256" key="4">
    <source>
        <dbReference type="ARBA" id="ARBA00022692"/>
    </source>
</evidence>
<dbReference type="VEuPathDB" id="MicrosporidiaDB:TUBRATIS_007180"/>
<feature type="transmembrane region" description="Helical" evidence="9">
    <location>
        <begin position="24"/>
        <end position="43"/>
    </location>
</feature>
<evidence type="ECO:0000256" key="7">
    <source>
        <dbReference type="ARBA" id="ARBA00023136"/>
    </source>
</evidence>
<sequence>MFKKIIDFVDTPIDYAGQKRADTILFYTFIIGYSISLLVGFLLKNLFYTLIIGIITVSLASILVIPSWFFYKRNPVKFIEEKEKKD</sequence>
<evidence type="ECO:0000256" key="6">
    <source>
        <dbReference type="ARBA" id="ARBA00022989"/>
    </source>
</evidence>
<protein>
    <recommendedName>
        <fullName evidence="3">Signal peptidase complex subunit 1</fullName>
    </recommendedName>
</protein>
<evidence type="ECO:0000256" key="9">
    <source>
        <dbReference type="SAM" id="Phobius"/>
    </source>
</evidence>
<evidence type="ECO:0000256" key="2">
    <source>
        <dbReference type="ARBA" id="ARBA00005245"/>
    </source>
</evidence>
<proteinExistence type="inferred from homology"/>
<evidence type="ECO:0000313" key="10">
    <source>
        <dbReference type="EMBL" id="RVD92769.1"/>
    </source>
</evidence>
<keyword evidence="4 9" id="KW-0812">Transmembrane</keyword>
<dbReference type="GO" id="GO:0005787">
    <property type="term" value="C:signal peptidase complex"/>
    <property type="evidence" value="ECO:0007669"/>
    <property type="project" value="InterPro"/>
</dbReference>